<evidence type="ECO:0000256" key="6">
    <source>
        <dbReference type="ARBA" id="ARBA00023170"/>
    </source>
</evidence>
<evidence type="ECO:0000313" key="11">
    <source>
        <dbReference type="Proteomes" id="UP000002320"/>
    </source>
</evidence>
<dbReference type="eggNOG" id="ENOG502R6HG">
    <property type="taxonomic scope" value="Eukaryota"/>
</dbReference>
<proteinExistence type="predicted"/>
<dbReference type="AlphaFoldDB" id="B0X1F1"/>
<keyword evidence="11" id="KW-1185">Reference proteome</keyword>
<dbReference type="PANTHER" id="PTHR42643:SF41">
    <property type="entry name" value="IONOTROPIC RECEPTOR 20A-RELATED"/>
    <property type="match status" value="1"/>
</dbReference>
<sequence length="283" mass="33539">MTKQRIRNYFMHLLRPYNTAVWIVLFCLGVLLIVASQVMPTVFTHNYILAVFFGQAVEEHRLRTLDRFVIFIVGLIVFLLSEAYLAVMIEYMFNMRYEAELSSFEQFAAKNIPLYVSLDHYMILKKTAHKTKLRILLFDQNVPQEADEESVKTMYNPDRAHLVPCSHARWTVSRPYMRSQTDYQYYVIRESVYFRQQTFSVARNSLNREKMTDYTTRFTEGGFWTHWETLETEYLNRHEELESSGLLTFKSLISLFWILIYGNGLAMVGFLMEITYRVIAAPR</sequence>
<dbReference type="VEuPathDB" id="VectorBase:CPIJ013045"/>
<dbReference type="InterPro" id="IPR052192">
    <property type="entry name" value="Insect_Ionotropic_Sensory_Rcpt"/>
</dbReference>
<keyword evidence="7" id="KW-0325">Glycoprotein</keyword>
<feature type="transmembrane region" description="Helical" evidence="8">
    <location>
        <begin position="21"/>
        <end position="48"/>
    </location>
</feature>
<evidence type="ECO:0000256" key="1">
    <source>
        <dbReference type="ARBA" id="ARBA00004651"/>
    </source>
</evidence>
<reference evidence="10" key="2">
    <citation type="submission" date="2021-02" db="UniProtKB">
        <authorList>
            <consortium name="EnsemblMetazoa"/>
        </authorList>
    </citation>
    <scope>IDENTIFICATION</scope>
    <source>
        <strain evidence="10">JHB</strain>
    </source>
</reference>
<gene>
    <name evidence="10" type="primary">6046248</name>
    <name evidence="9" type="ORF">CpipJ_CPIJ013045</name>
</gene>
<comment type="subcellular location">
    <subcellularLocation>
        <location evidence="1">Cell membrane</location>
        <topology evidence="1">Multi-pass membrane protein</topology>
    </subcellularLocation>
</comment>
<dbReference type="OMA" id="YNTAVWI"/>
<accession>B0X1F1</accession>
<evidence type="ECO:0000256" key="4">
    <source>
        <dbReference type="ARBA" id="ARBA00022989"/>
    </source>
</evidence>
<protein>
    <submittedName>
        <fullName evidence="9 10">Uncharacterized protein</fullName>
    </submittedName>
</protein>
<evidence type="ECO:0000256" key="5">
    <source>
        <dbReference type="ARBA" id="ARBA00023136"/>
    </source>
</evidence>
<dbReference type="PANTHER" id="PTHR42643">
    <property type="entry name" value="IONOTROPIC RECEPTOR 20A-RELATED"/>
    <property type="match status" value="1"/>
</dbReference>
<evidence type="ECO:0000256" key="3">
    <source>
        <dbReference type="ARBA" id="ARBA00022692"/>
    </source>
</evidence>
<feature type="transmembrane region" description="Helical" evidence="8">
    <location>
        <begin position="68"/>
        <end position="87"/>
    </location>
</feature>
<evidence type="ECO:0000256" key="7">
    <source>
        <dbReference type="ARBA" id="ARBA00023180"/>
    </source>
</evidence>
<keyword evidence="6" id="KW-0675">Receptor</keyword>
<evidence type="ECO:0000313" key="9">
    <source>
        <dbReference type="EMBL" id="EDS38602.1"/>
    </source>
</evidence>
<dbReference type="InParanoid" id="B0X1F1"/>
<dbReference type="Proteomes" id="UP000002320">
    <property type="component" value="Unassembled WGS sequence"/>
</dbReference>
<keyword evidence="3 8" id="KW-0812">Transmembrane</keyword>
<dbReference type="EnsemblMetazoa" id="CPIJ013045-RA">
    <property type="protein sequence ID" value="CPIJ013045-PA"/>
    <property type="gene ID" value="CPIJ013045"/>
</dbReference>
<keyword evidence="2" id="KW-1003">Cell membrane</keyword>
<feature type="transmembrane region" description="Helical" evidence="8">
    <location>
        <begin position="252"/>
        <end position="272"/>
    </location>
</feature>
<evidence type="ECO:0000256" key="2">
    <source>
        <dbReference type="ARBA" id="ARBA00022475"/>
    </source>
</evidence>
<evidence type="ECO:0000256" key="8">
    <source>
        <dbReference type="SAM" id="Phobius"/>
    </source>
</evidence>
<dbReference type="EMBL" id="DS232259">
    <property type="protein sequence ID" value="EDS38602.1"/>
    <property type="molecule type" value="Genomic_DNA"/>
</dbReference>
<reference evidence="9" key="1">
    <citation type="submission" date="2007-03" db="EMBL/GenBank/DDBJ databases">
        <title>Annotation of Culex pipiens quinquefasciatus.</title>
        <authorList>
            <consortium name="The Broad Institute Genome Sequencing Platform"/>
            <person name="Atkinson P.W."/>
            <person name="Hemingway J."/>
            <person name="Christensen B.M."/>
            <person name="Higgs S."/>
            <person name="Kodira C."/>
            <person name="Hannick L."/>
            <person name="Megy K."/>
            <person name="O'Leary S."/>
            <person name="Pearson M."/>
            <person name="Haas B.J."/>
            <person name="Mauceli E."/>
            <person name="Wortman J.R."/>
            <person name="Lee N.H."/>
            <person name="Guigo R."/>
            <person name="Stanke M."/>
            <person name="Alvarado L."/>
            <person name="Amedeo P."/>
            <person name="Antoine C.H."/>
            <person name="Arensburger P."/>
            <person name="Bidwell S.L."/>
            <person name="Crawford M."/>
            <person name="Camaro F."/>
            <person name="Devon K."/>
            <person name="Engels R."/>
            <person name="Hammond M."/>
            <person name="Howarth C."/>
            <person name="Koehrsen M."/>
            <person name="Lawson D."/>
            <person name="Montgomery P."/>
            <person name="Nene V."/>
            <person name="Nusbaum C."/>
            <person name="Puiu D."/>
            <person name="Romero-Severson J."/>
            <person name="Severson D.W."/>
            <person name="Shumway M."/>
            <person name="Sisk P."/>
            <person name="Stolte C."/>
            <person name="Zeng Q."/>
            <person name="Eisenstadt E."/>
            <person name="Fraser-Liggett C."/>
            <person name="Strausberg R."/>
            <person name="Galagan J."/>
            <person name="Birren B."/>
            <person name="Collins F.H."/>
        </authorList>
    </citation>
    <scope>NUCLEOTIDE SEQUENCE [LARGE SCALE GENOMIC DNA]</scope>
    <source>
        <strain evidence="9">JHB</strain>
    </source>
</reference>
<dbReference type="HOGENOM" id="CLU_839956_0_0_1"/>
<dbReference type="GO" id="GO:0005886">
    <property type="term" value="C:plasma membrane"/>
    <property type="evidence" value="ECO:0007669"/>
    <property type="project" value="UniProtKB-SubCell"/>
</dbReference>
<name>B0X1F1_CULQU</name>
<keyword evidence="4 8" id="KW-1133">Transmembrane helix</keyword>
<organism>
    <name type="scientific">Culex quinquefasciatus</name>
    <name type="common">Southern house mosquito</name>
    <name type="synonym">Culex pungens</name>
    <dbReference type="NCBI Taxonomy" id="7176"/>
    <lineage>
        <taxon>Eukaryota</taxon>
        <taxon>Metazoa</taxon>
        <taxon>Ecdysozoa</taxon>
        <taxon>Arthropoda</taxon>
        <taxon>Hexapoda</taxon>
        <taxon>Insecta</taxon>
        <taxon>Pterygota</taxon>
        <taxon>Neoptera</taxon>
        <taxon>Endopterygota</taxon>
        <taxon>Diptera</taxon>
        <taxon>Nematocera</taxon>
        <taxon>Culicoidea</taxon>
        <taxon>Culicidae</taxon>
        <taxon>Culicinae</taxon>
        <taxon>Culicini</taxon>
        <taxon>Culex</taxon>
        <taxon>Culex</taxon>
    </lineage>
</organism>
<dbReference type="KEGG" id="cqu:CpipJ_CPIJ013045"/>
<keyword evidence="5 8" id="KW-0472">Membrane</keyword>
<evidence type="ECO:0000313" key="10">
    <source>
        <dbReference type="EnsemblMetazoa" id="CPIJ013045-PA"/>
    </source>
</evidence>